<accession>A0A8C6SQB5</accession>
<reference evidence="20" key="1">
    <citation type="submission" date="2025-08" db="UniProtKB">
        <authorList>
            <consortium name="Ensembl"/>
        </authorList>
    </citation>
    <scope>IDENTIFICATION</scope>
</reference>
<dbReference type="GO" id="GO:0005856">
    <property type="term" value="C:cytoskeleton"/>
    <property type="evidence" value="ECO:0007669"/>
    <property type="project" value="UniProtKB-SubCell"/>
</dbReference>
<dbReference type="InterPro" id="IPR057870">
    <property type="entry name" value="HR1_TOCA"/>
</dbReference>
<keyword evidence="8" id="KW-0254">Endocytosis</keyword>
<feature type="domain" description="SH3" evidence="17">
    <location>
        <begin position="432"/>
        <end position="493"/>
    </location>
</feature>
<evidence type="ECO:0000256" key="10">
    <source>
        <dbReference type="ARBA" id="ARBA00023121"/>
    </source>
</evidence>
<dbReference type="InterPro" id="IPR036028">
    <property type="entry name" value="SH3-like_dom_sf"/>
</dbReference>
<evidence type="ECO:0000256" key="12">
    <source>
        <dbReference type="ARBA" id="ARBA00023212"/>
    </source>
</evidence>
<dbReference type="Gene3D" id="1.20.1270.60">
    <property type="entry name" value="Arfaptin homology (AH) domain/BAR domain"/>
    <property type="match status" value="1"/>
</dbReference>
<dbReference type="Gene3D" id="6.10.140.470">
    <property type="match status" value="1"/>
</dbReference>
<evidence type="ECO:0000256" key="2">
    <source>
        <dbReference type="ARBA" id="ARBA00004245"/>
    </source>
</evidence>
<dbReference type="InterPro" id="IPR031160">
    <property type="entry name" value="F_BAR_dom"/>
</dbReference>
<dbReference type="InterPro" id="IPR011072">
    <property type="entry name" value="HR1_rho-bd"/>
</dbReference>
<evidence type="ECO:0000256" key="9">
    <source>
        <dbReference type="ARBA" id="ARBA00023054"/>
    </source>
</evidence>
<name>A0A8C6SQB5_9GOBI</name>
<dbReference type="PROSITE" id="PS51741">
    <property type="entry name" value="F_BAR"/>
    <property type="match status" value="1"/>
</dbReference>
<dbReference type="InterPro" id="IPR001452">
    <property type="entry name" value="SH3_domain"/>
</dbReference>
<dbReference type="GO" id="GO:0008289">
    <property type="term" value="F:lipid binding"/>
    <property type="evidence" value="ECO:0007669"/>
    <property type="project" value="UniProtKB-KW"/>
</dbReference>
<evidence type="ECO:0000256" key="6">
    <source>
        <dbReference type="ARBA" id="ARBA00022475"/>
    </source>
</evidence>
<dbReference type="AlphaFoldDB" id="A0A8C6SQB5"/>
<evidence type="ECO:0000256" key="14">
    <source>
        <dbReference type="PROSITE-ProRule" id="PRU01077"/>
    </source>
</evidence>
<evidence type="ECO:0000256" key="8">
    <source>
        <dbReference type="ARBA" id="ARBA00022583"/>
    </source>
</evidence>
<comment type="subcellular location">
    <subcellularLocation>
        <location evidence="1">Cell membrane</location>
    </subcellularLocation>
    <subcellularLocation>
        <location evidence="3">Cytoplasm</location>
        <location evidence="3">Cell cortex</location>
    </subcellularLocation>
    <subcellularLocation>
        <location evidence="2">Cytoplasm</location>
        <location evidence="2">Cytoskeleton</location>
    </subcellularLocation>
</comment>
<dbReference type="SMART" id="SM00055">
    <property type="entry name" value="FCH"/>
    <property type="match status" value="1"/>
</dbReference>
<organism evidence="20 21">
    <name type="scientific">Neogobius melanostomus</name>
    <name type="common">round goby</name>
    <dbReference type="NCBI Taxonomy" id="47308"/>
    <lineage>
        <taxon>Eukaryota</taxon>
        <taxon>Metazoa</taxon>
        <taxon>Chordata</taxon>
        <taxon>Craniata</taxon>
        <taxon>Vertebrata</taxon>
        <taxon>Euteleostomi</taxon>
        <taxon>Actinopterygii</taxon>
        <taxon>Neopterygii</taxon>
        <taxon>Teleostei</taxon>
        <taxon>Neoteleostei</taxon>
        <taxon>Acanthomorphata</taxon>
        <taxon>Gobiaria</taxon>
        <taxon>Gobiiformes</taxon>
        <taxon>Gobioidei</taxon>
        <taxon>Gobiidae</taxon>
        <taxon>Benthophilinae</taxon>
        <taxon>Neogobiini</taxon>
        <taxon>Neogobius</taxon>
    </lineage>
</organism>
<feature type="domain" description="F-BAR" evidence="18">
    <location>
        <begin position="1"/>
        <end position="264"/>
    </location>
</feature>
<dbReference type="PANTHER" id="PTHR15735:SF13">
    <property type="entry name" value="FORMIN-BINDING PROTEIN 1"/>
    <property type="match status" value="1"/>
</dbReference>
<dbReference type="FunFam" id="1.20.1270.60:FF:000002">
    <property type="entry name" value="Formin-binding protein 1-like isoform 1"/>
    <property type="match status" value="1"/>
</dbReference>
<evidence type="ECO:0000256" key="16">
    <source>
        <dbReference type="SAM" id="MobiDB-lite"/>
    </source>
</evidence>
<dbReference type="PROSITE" id="PS51860">
    <property type="entry name" value="REM_1"/>
    <property type="match status" value="1"/>
</dbReference>
<feature type="compositionally biased region" description="Low complexity" evidence="16">
    <location>
        <begin position="408"/>
        <end position="418"/>
    </location>
</feature>
<dbReference type="GO" id="GO:0005938">
    <property type="term" value="C:cell cortex"/>
    <property type="evidence" value="ECO:0007669"/>
    <property type="project" value="UniProtKB-SubCell"/>
</dbReference>
<dbReference type="InterPro" id="IPR027267">
    <property type="entry name" value="AH/BAR_dom_sf"/>
</dbReference>
<feature type="region of interest" description="Disordered" evidence="16">
    <location>
        <begin position="406"/>
        <end position="429"/>
    </location>
</feature>
<dbReference type="SMART" id="SM00326">
    <property type="entry name" value="SH3"/>
    <property type="match status" value="1"/>
</dbReference>
<dbReference type="FunFam" id="2.30.30.40:FF:000017">
    <property type="entry name" value="Formin-binding protein 1-like isoform 1"/>
    <property type="match status" value="1"/>
</dbReference>
<keyword evidence="10" id="KW-0446">Lipid-binding</keyword>
<dbReference type="Pfam" id="PF00611">
    <property type="entry name" value="FCH"/>
    <property type="match status" value="1"/>
</dbReference>
<dbReference type="GO" id="GO:0005886">
    <property type="term" value="C:plasma membrane"/>
    <property type="evidence" value="ECO:0007669"/>
    <property type="project" value="UniProtKB-SubCell"/>
</dbReference>
<keyword evidence="12" id="KW-0206">Cytoskeleton</keyword>
<dbReference type="Pfam" id="PF00018">
    <property type="entry name" value="SH3_1"/>
    <property type="match status" value="1"/>
</dbReference>
<evidence type="ECO:0000313" key="21">
    <source>
        <dbReference type="Proteomes" id="UP000694523"/>
    </source>
</evidence>
<evidence type="ECO:0000259" key="19">
    <source>
        <dbReference type="PROSITE" id="PS51860"/>
    </source>
</evidence>
<evidence type="ECO:0000313" key="20">
    <source>
        <dbReference type="Ensembl" id="ENSNMLP00000010188.1"/>
    </source>
</evidence>
<proteinExistence type="inferred from homology"/>
<keyword evidence="7" id="KW-0963">Cytoplasm</keyword>
<dbReference type="PROSITE" id="PS50002">
    <property type="entry name" value="SH3"/>
    <property type="match status" value="1"/>
</dbReference>
<dbReference type="SUPFAM" id="SSF103657">
    <property type="entry name" value="BAR/IMD domain-like"/>
    <property type="match status" value="1"/>
</dbReference>
<keyword evidence="21" id="KW-1185">Reference proteome</keyword>
<feature type="compositionally biased region" description="Acidic residues" evidence="16">
    <location>
        <begin position="419"/>
        <end position="429"/>
    </location>
</feature>
<evidence type="ECO:0000256" key="13">
    <source>
        <dbReference type="PROSITE-ProRule" id="PRU00192"/>
    </source>
</evidence>
<evidence type="ECO:0000256" key="15">
    <source>
        <dbReference type="SAM" id="Coils"/>
    </source>
</evidence>
<evidence type="ECO:0000256" key="5">
    <source>
        <dbReference type="ARBA" id="ARBA00022443"/>
    </source>
</evidence>
<sequence>MSWGTELWDQFDNLEKHTQWGIEFTEKYAKFVKERSEIEVNYAKQIRNLSKKYQPKKNSREEEESKYTFCQAFQQTLSELNDYAGQHELISENLTQLIINELSRFLQELKSERKSHFHDGRKAQQHIETSWKQLESCKKRFERDCKEADRAQQYFEKMDADINVTKADVEKARQQAQMRHQMAADSKSEYSSYLQKFNQEQNDHYYTNIPNIFQKLQDMEEKRIEKLGECMKTFADVDRQVLPIVDKCLDGMTKAAESVEPKTDSKQVVESYKSGFEPPGDVEFEDYGLDMKRTVSENSLSNPKEVKEKSTGKSKGKLWPFIKNKNKVRFDFSHLPPEQRRKKLQGKIDDLNKDIQKEMDKRDALTKMKDVYVKNPQMGDPASVDPRLAEIAESIEKMQFEVQKFEVSSINPNPTSSTPDDDDEFDDEETLPTIGTCKALYPFEGKNEGTIAIAEGELLYVIEQDKGDGWTRIRRNEEEEGYVPTTYIEHKRKLFCRLIERE</sequence>
<dbReference type="InterPro" id="IPR001060">
    <property type="entry name" value="FCH_dom"/>
</dbReference>
<keyword evidence="11" id="KW-0472">Membrane</keyword>
<evidence type="ECO:0000256" key="11">
    <source>
        <dbReference type="ARBA" id="ARBA00023136"/>
    </source>
</evidence>
<dbReference type="PANTHER" id="PTHR15735">
    <property type="entry name" value="FCH AND DOUBLE SH3 DOMAINS PROTEIN"/>
    <property type="match status" value="1"/>
</dbReference>
<keyword evidence="6" id="KW-1003">Cell membrane</keyword>
<dbReference type="GO" id="GO:0006897">
    <property type="term" value="P:endocytosis"/>
    <property type="evidence" value="ECO:0007669"/>
    <property type="project" value="UniProtKB-KW"/>
</dbReference>
<dbReference type="Pfam" id="PF25610">
    <property type="entry name" value="HR1_TOCA"/>
    <property type="match status" value="1"/>
</dbReference>
<dbReference type="Gene3D" id="2.30.30.40">
    <property type="entry name" value="SH3 Domains"/>
    <property type="match status" value="1"/>
</dbReference>
<dbReference type="GO" id="GO:0007165">
    <property type="term" value="P:signal transduction"/>
    <property type="evidence" value="ECO:0007669"/>
    <property type="project" value="InterPro"/>
</dbReference>
<feature type="domain" description="REM-1" evidence="19">
    <location>
        <begin position="334"/>
        <end position="411"/>
    </location>
</feature>
<evidence type="ECO:0000256" key="7">
    <source>
        <dbReference type="ARBA" id="ARBA00022490"/>
    </source>
</evidence>
<evidence type="ECO:0000256" key="1">
    <source>
        <dbReference type="ARBA" id="ARBA00004236"/>
    </source>
</evidence>
<comment type="similarity">
    <text evidence="4">Belongs to the FNBP1 family.</text>
</comment>
<keyword evidence="5 13" id="KW-0728">SH3 domain</keyword>
<keyword evidence="9 14" id="KW-0175">Coiled coil</keyword>
<evidence type="ECO:0000256" key="3">
    <source>
        <dbReference type="ARBA" id="ARBA00004544"/>
    </source>
</evidence>
<dbReference type="SUPFAM" id="SSF50044">
    <property type="entry name" value="SH3-domain"/>
    <property type="match status" value="1"/>
</dbReference>
<evidence type="ECO:0000259" key="18">
    <source>
        <dbReference type="PROSITE" id="PS51741"/>
    </source>
</evidence>
<evidence type="ECO:0000259" key="17">
    <source>
        <dbReference type="PROSITE" id="PS50002"/>
    </source>
</evidence>
<evidence type="ECO:0000256" key="4">
    <source>
        <dbReference type="ARBA" id="ARBA00009426"/>
    </source>
</evidence>
<reference evidence="20" key="2">
    <citation type="submission" date="2025-09" db="UniProtKB">
        <authorList>
            <consortium name="Ensembl"/>
        </authorList>
    </citation>
    <scope>IDENTIFICATION</scope>
</reference>
<feature type="coiled-coil region" evidence="15">
    <location>
        <begin position="341"/>
        <end position="368"/>
    </location>
</feature>
<protein>
    <submittedName>
        <fullName evidence="20">Formin binding protein 1b</fullName>
    </submittedName>
</protein>
<dbReference type="Proteomes" id="UP000694523">
    <property type="component" value="Unplaced"/>
</dbReference>
<dbReference type="Ensembl" id="ENSNMLT00000011525.1">
    <property type="protein sequence ID" value="ENSNMLP00000010188.1"/>
    <property type="gene ID" value="ENSNMLG00000007041.1"/>
</dbReference>